<dbReference type="EC" id="1.8.1.4" evidence="10"/>
<dbReference type="NCBIfam" id="NF004939">
    <property type="entry name" value="PRK06292.1-1"/>
    <property type="match status" value="1"/>
</dbReference>
<evidence type="ECO:0000256" key="5">
    <source>
        <dbReference type="PIRSR" id="PIRSR000350-3"/>
    </source>
</evidence>
<dbReference type="Pfam" id="PF02852">
    <property type="entry name" value="Pyr_redox_dim"/>
    <property type="match status" value="1"/>
</dbReference>
<sequence>MKTLHTDIAVLGAGTAGLAAYRAAKAAGKRALLIEGGPYGTTCARVGCMPSKLLIAAAEAAYHAAHTAPFGVHVEGEVTVNGEEVMDRVKRERDRFVGFVLEGVENIPAEDKIRGYARFESDTVLRVDDHTEIHASRVVIATGSRPSVPPPFRGLGDRLVLNDDVFAWDDLPRRVAVFGPGVIGLELGQALARLGVEVRVFGVSGSLGGISDPQVRHSARKIFQQEFYLDPDARVLETQRVGDEVEVRYVALDNTERTERFDYALVATGRRPNVDGLGLENTSLQLNAQGVPLFDRDTMQAGDSAIFIAGDANADAPLLHEAADEGRIAGENAARYPEVRQGLRRAPLAVVFSDPQIALAGQGHARLTPGTFVTGEVDFGDQGRSRVMLKNRGLLHVYADIATGRFLGAEMVGPSAEHIGHLLAWAVQQELTVARMLAMPFYHPVIEEGLRTALRDAAAKLARAQEALRQVEAEGAAA</sequence>
<evidence type="ECO:0000313" key="10">
    <source>
        <dbReference type="EMBL" id="CAB3860855.1"/>
    </source>
</evidence>
<proteinExistence type="inferred from homology"/>
<reference evidence="10 11" key="1">
    <citation type="submission" date="2020-04" db="EMBL/GenBank/DDBJ databases">
        <authorList>
            <person name="De Canck E."/>
        </authorList>
    </citation>
    <scope>NUCLEOTIDE SEQUENCE [LARGE SCALE GENOMIC DNA]</scope>
    <source>
        <strain evidence="10 11">LMG 26841</strain>
    </source>
</reference>
<dbReference type="PANTHER" id="PTHR43014">
    <property type="entry name" value="MERCURIC REDUCTASE"/>
    <property type="match status" value="1"/>
</dbReference>
<evidence type="ECO:0000256" key="3">
    <source>
        <dbReference type="ARBA" id="ARBA00022827"/>
    </source>
</evidence>
<dbReference type="Pfam" id="PF07992">
    <property type="entry name" value="Pyr_redox_2"/>
    <property type="match status" value="1"/>
</dbReference>
<keyword evidence="5" id="KW-0520">NAD</keyword>
<evidence type="ECO:0000259" key="9">
    <source>
        <dbReference type="Pfam" id="PF07992"/>
    </source>
</evidence>
<comment type="similarity">
    <text evidence="1">Belongs to the class-I pyridine nucleotide-disulfide oxidoreductase family.</text>
</comment>
<dbReference type="PIRSF" id="PIRSF000350">
    <property type="entry name" value="Mercury_reductase_MerA"/>
    <property type="match status" value="1"/>
</dbReference>
<gene>
    <name evidence="10" type="primary">pdhD</name>
    <name evidence="10" type="ORF">LMG26841_02443</name>
</gene>
<dbReference type="RefSeq" id="WP_175167370.1">
    <property type="nucleotide sequence ID" value="NZ_CADIKW010000004.1"/>
</dbReference>
<feature type="binding site" evidence="5">
    <location>
        <position position="269"/>
    </location>
    <ligand>
        <name>NAD(+)</name>
        <dbReference type="ChEBI" id="CHEBI:57540"/>
    </ligand>
</feature>
<keyword evidence="10" id="KW-0560">Oxidoreductase</keyword>
<keyword evidence="7" id="KW-0175">Coiled coil</keyword>
<dbReference type="Gene3D" id="3.50.50.60">
    <property type="entry name" value="FAD/NAD(P)-binding domain"/>
    <property type="match status" value="3"/>
</dbReference>
<feature type="active site" description="Proton acceptor" evidence="4">
    <location>
        <position position="443"/>
    </location>
</feature>
<feature type="disulfide bond" description="Redox-active" evidence="6">
    <location>
        <begin position="43"/>
        <end position="48"/>
    </location>
</feature>
<dbReference type="EMBL" id="CADIKW010000004">
    <property type="protein sequence ID" value="CAB3860855.1"/>
    <property type="molecule type" value="Genomic_DNA"/>
</dbReference>
<feature type="binding site" evidence="5">
    <location>
        <begin position="179"/>
        <end position="186"/>
    </location>
    <ligand>
        <name>NAD(+)</name>
        <dbReference type="ChEBI" id="CHEBI:57540"/>
    </ligand>
</feature>
<evidence type="ECO:0000256" key="2">
    <source>
        <dbReference type="ARBA" id="ARBA00022630"/>
    </source>
</evidence>
<comment type="cofactor">
    <cofactor evidence="5">
        <name>FAD</name>
        <dbReference type="ChEBI" id="CHEBI:57692"/>
    </cofactor>
    <text evidence="5">Binds 1 FAD per subunit.</text>
</comment>
<dbReference type="GO" id="GO:0050660">
    <property type="term" value="F:flavin adenine dinucleotide binding"/>
    <property type="evidence" value="ECO:0007669"/>
    <property type="project" value="TreeGrafter"/>
</dbReference>
<dbReference type="GeneID" id="94355990"/>
<name>A0A6S7CS56_9BURK</name>
<dbReference type="InterPro" id="IPR023753">
    <property type="entry name" value="FAD/NAD-binding_dom"/>
</dbReference>
<dbReference type="AlphaFoldDB" id="A0A6S7CS56"/>
<evidence type="ECO:0000259" key="8">
    <source>
        <dbReference type="Pfam" id="PF02852"/>
    </source>
</evidence>
<dbReference type="InterPro" id="IPR036324">
    <property type="entry name" value="Mn/Fe_SOD_N_sf"/>
</dbReference>
<organism evidence="10 11">
    <name type="scientific">Achromobacter dolens</name>
    <dbReference type="NCBI Taxonomy" id="1287738"/>
    <lineage>
        <taxon>Bacteria</taxon>
        <taxon>Pseudomonadati</taxon>
        <taxon>Pseudomonadota</taxon>
        <taxon>Betaproteobacteria</taxon>
        <taxon>Burkholderiales</taxon>
        <taxon>Alcaligenaceae</taxon>
        <taxon>Achromobacter</taxon>
    </lineage>
</organism>
<dbReference type="PANTHER" id="PTHR43014:SF4">
    <property type="entry name" value="PYRIDINE NUCLEOTIDE-DISULFIDE OXIDOREDUCTASE RCLA-RELATED"/>
    <property type="match status" value="1"/>
</dbReference>
<dbReference type="InterPro" id="IPR001100">
    <property type="entry name" value="Pyr_nuc-diS_OxRdtase"/>
</dbReference>
<feature type="binding site" evidence="5">
    <location>
        <position position="52"/>
    </location>
    <ligand>
        <name>FAD</name>
        <dbReference type="ChEBI" id="CHEBI:57692"/>
    </ligand>
</feature>
<accession>A0A6S7CS56</accession>
<protein>
    <submittedName>
        <fullName evidence="10">Dihydrolipoyl dehydrogenase</fullName>
        <ecNumber evidence="10">1.8.1.4</ecNumber>
    </submittedName>
</protein>
<dbReference type="Gene3D" id="3.30.390.30">
    <property type="match status" value="1"/>
</dbReference>
<dbReference type="InterPro" id="IPR036188">
    <property type="entry name" value="FAD/NAD-bd_sf"/>
</dbReference>
<feature type="domain" description="FAD/NAD(P)-binding" evidence="9">
    <location>
        <begin position="7"/>
        <end position="326"/>
    </location>
</feature>
<evidence type="ECO:0000256" key="4">
    <source>
        <dbReference type="PIRSR" id="PIRSR000350-2"/>
    </source>
</evidence>
<dbReference type="InterPro" id="IPR004099">
    <property type="entry name" value="Pyr_nucl-diS_OxRdtase_dimer"/>
</dbReference>
<feature type="binding site" evidence="5">
    <location>
        <begin position="142"/>
        <end position="144"/>
    </location>
    <ligand>
        <name>FAD</name>
        <dbReference type="ChEBI" id="CHEBI:57692"/>
    </ligand>
</feature>
<dbReference type="PRINTS" id="PR00368">
    <property type="entry name" value="FADPNR"/>
</dbReference>
<keyword evidence="11" id="KW-1185">Reference proteome</keyword>
<dbReference type="Proteomes" id="UP000494272">
    <property type="component" value="Unassembled WGS sequence"/>
</dbReference>
<evidence type="ECO:0000256" key="6">
    <source>
        <dbReference type="PIRSR" id="PIRSR000350-4"/>
    </source>
</evidence>
<dbReference type="GO" id="GO:0004148">
    <property type="term" value="F:dihydrolipoyl dehydrogenase (NADH) activity"/>
    <property type="evidence" value="ECO:0007669"/>
    <property type="project" value="UniProtKB-EC"/>
</dbReference>
<keyword evidence="5" id="KW-0547">Nucleotide-binding</keyword>
<feature type="coiled-coil region" evidence="7">
    <location>
        <begin position="447"/>
        <end position="474"/>
    </location>
</feature>
<keyword evidence="3 5" id="KW-0274">FAD</keyword>
<evidence type="ECO:0000313" key="11">
    <source>
        <dbReference type="Proteomes" id="UP000494272"/>
    </source>
</evidence>
<dbReference type="GO" id="GO:0003955">
    <property type="term" value="F:NAD(P)H dehydrogenase (quinone) activity"/>
    <property type="evidence" value="ECO:0007669"/>
    <property type="project" value="TreeGrafter"/>
</dbReference>
<feature type="binding site" evidence="5">
    <location>
        <position position="311"/>
    </location>
    <ligand>
        <name>FAD</name>
        <dbReference type="ChEBI" id="CHEBI:57692"/>
    </ligand>
</feature>
<dbReference type="InterPro" id="IPR016156">
    <property type="entry name" value="FAD/NAD-linked_Rdtase_dimer_sf"/>
</dbReference>
<evidence type="ECO:0000256" key="1">
    <source>
        <dbReference type="ARBA" id="ARBA00007532"/>
    </source>
</evidence>
<dbReference type="SUPFAM" id="SSF51905">
    <property type="entry name" value="FAD/NAD(P)-binding domain"/>
    <property type="match status" value="1"/>
</dbReference>
<dbReference type="Gene3D" id="1.10.287.990">
    <property type="entry name" value="Fe,Mn superoxide dismutase (SOD) domain"/>
    <property type="match status" value="1"/>
</dbReference>
<dbReference type="SUPFAM" id="SSF55424">
    <property type="entry name" value="FAD/NAD-linked reductases, dimerisation (C-terminal) domain"/>
    <property type="match status" value="1"/>
</dbReference>
<keyword evidence="2" id="KW-0285">Flavoprotein</keyword>
<dbReference type="PRINTS" id="PR00411">
    <property type="entry name" value="PNDRDTASEI"/>
</dbReference>
<evidence type="ECO:0000256" key="7">
    <source>
        <dbReference type="SAM" id="Coils"/>
    </source>
</evidence>
<feature type="domain" description="Pyridine nucleotide-disulphide oxidoreductase dimerisation" evidence="8">
    <location>
        <begin position="349"/>
        <end position="453"/>
    </location>
</feature>